<dbReference type="GO" id="GO:0005509">
    <property type="term" value="F:calcium ion binding"/>
    <property type="evidence" value="ECO:0007669"/>
    <property type="project" value="UniProtKB-UniRule"/>
</dbReference>
<protein>
    <recommendedName>
        <fullName evidence="7">Cadherin domain-containing protein</fullName>
    </recommendedName>
</protein>
<keyword evidence="9" id="KW-1185">Reference proteome</keyword>
<evidence type="ECO:0000256" key="1">
    <source>
        <dbReference type="ARBA" id="ARBA00022692"/>
    </source>
</evidence>
<evidence type="ECO:0000256" key="5">
    <source>
        <dbReference type="SAM" id="Phobius"/>
    </source>
</evidence>
<accession>A0A813S4E4</accession>
<gene>
    <name evidence="8" type="ORF">OXX778_LOCUS5917</name>
</gene>
<dbReference type="OrthoDB" id="10494259at2759"/>
<feature type="region of interest" description="Disordered" evidence="4">
    <location>
        <begin position="2488"/>
        <end position="2510"/>
    </location>
</feature>
<proteinExistence type="predicted"/>
<feature type="domain" description="Cadherin" evidence="7">
    <location>
        <begin position="143"/>
        <end position="260"/>
    </location>
</feature>
<dbReference type="Pfam" id="PF00028">
    <property type="entry name" value="Cadherin"/>
    <property type="match status" value="2"/>
</dbReference>
<feature type="domain" description="Cadherin" evidence="7">
    <location>
        <begin position="41"/>
        <end position="141"/>
    </location>
</feature>
<evidence type="ECO:0000313" key="9">
    <source>
        <dbReference type="Proteomes" id="UP000663879"/>
    </source>
</evidence>
<dbReference type="InterPro" id="IPR002126">
    <property type="entry name" value="Cadherin-like_dom"/>
</dbReference>
<dbReference type="Proteomes" id="UP000663879">
    <property type="component" value="Unassembled WGS sequence"/>
</dbReference>
<evidence type="ECO:0000256" key="6">
    <source>
        <dbReference type="SAM" id="SignalP"/>
    </source>
</evidence>
<dbReference type="PANTHER" id="PTHR24026:SF126">
    <property type="entry name" value="PROTOCADHERIN FAT 4"/>
    <property type="match status" value="1"/>
</dbReference>
<evidence type="ECO:0000256" key="2">
    <source>
        <dbReference type="ARBA" id="ARBA00022989"/>
    </source>
</evidence>
<feature type="compositionally biased region" description="Low complexity" evidence="4">
    <location>
        <begin position="2489"/>
        <end position="2510"/>
    </location>
</feature>
<keyword evidence="6" id="KW-0732">Signal</keyword>
<dbReference type="PRINTS" id="PR00205">
    <property type="entry name" value="CADHERIN"/>
</dbReference>
<dbReference type="SMART" id="SM00112">
    <property type="entry name" value="CA"/>
    <property type="match status" value="4"/>
</dbReference>
<feature type="transmembrane region" description="Helical" evidence="5">
    <location>
        <begin position="1833"/>
        <end position="1853"/>
    </location>
</feature>
<reference evidence="8" key="1">
    <citation type="submission" date="2021-02" db="EMBL/GenBank/DDBJ databases">
        <authorList>
            <person name="Nowell W R."/>
        </authorList>
    </citation>
    <scope>NUCLEOTIDE SEQUENCE</scope>
    <source>
        <strain evidence="8">Ploen Becks lab</strain>
    </source>
</reference>
<evidence type="ECO:0000259" key="7">
    <source>
        <dbReference type="PROSITE" id="PS50268"/>
    </source>
</evidence>
<keyword evidence="2 5" id="KW-1133">Transmembrane helix</keyword>
<name>A0A813S4E4_9BILA</name>
<dbReference type="InterPro" id="IPR015919">
    <property type="entry name" value="Cadherin-like_sf"/>
</dbReference>
<feature type="domain" description="Cadherin" evidence="7">
    <location>
        <begin position="504"/>
        <end position="601"/>
    </location>
</feature>
<keyword evidence="5" id="KW-0472">Membrane</keyword>
<dbReference type="GO" id="GO:0005886">
    <property type="term" value="C:plasma membrane"/>
    <property type="evidence" value="ECO:0007669"/>
    <property type="project" value="UniProtKB-SubCell"/>
</dbReference>
<keyword evidence="3" id="KW-0106">Calcium</keyword>
<feature type="domain" description="Cadherin" evidence="7">
    <location>
        <begin position="372"/>
        <end position="492"/>
    </location>
</feature>
<evidence type="ECO:0000256" key="4">
    <source>
        <dbReference type="SAM" id="MobiDB-lite"/>
    </source>
</evidence>
<organism evidence="8 9">
    <name type="scientific">Brachionus calyciflorus</name>
    <dbReference type="NCBI Taxonomy" id="104777"/>
    <lineage>
        <taxon>Eukaryota</taxon>
        <taxon>Metazoa</taxon>
        <taxon>Spiralia</taxon>
        <taxon>Gnathifera</taxon>
        <taxon>Rotifera</taxon>
        <taxon>Eurotatoria</taxon>
        <taxon>Monogononta</taxon>
        <taxon>Pseudotrocha</taxon>
        <taxon>Ploima</taxon>
        <taxon>Brachionidae</taxon>
        <taxon>Brachionus</taxon>
    </lineage>
</organism>
<dbReference type="CDD" id="cd11304">
    <property type="entry name" value="Cadherin_repeat"/>
    <property type="match status" value="4"/>
</dbReference>
<feature type="domain" description="Cadherin" evidence="7">
    <location>
        <begin position="1396"/>
        <end position="1498"/>
    </location>
</feature>
<dbReference type="PROSITE" id="PS50268">
    <property type="entry name" value="CADHERIN_2"/>
    <property type="match status" value="5"/>
</dbReference>
<dbReference type="PANTHER" id="PTHR24026">
    <property type="entry name" value="FAT ATYPICAL CADHERIN-RELATED"/>
    <property type="match status" value="1"/>
</dbReference>
<dbReference type="Gene3D" id="2.60.40.60">
    <property type="entry name" value="Cadherins"/>
    <property type="match status" value="4"/>
</dbReference>
<dbReference type="GO" id="GO:0007156">
    <property type="term" value="P:homophilic cell adhesion via plasma membrane adhesion molecules"/>
    <property type="evidence" value="ECO:0007669"/>
    <property type="project" value="InterPro"/>
</dbReference>
<keyword evidence="1 5" id="KW-0812">Transmembrane</keyword>
<dbReference type="EMBL" id="CAJNOC010000671">
    <property type="protein sequence ID" value="CAF0789975.1"/>
    <property type="molecule type" value="Genomic_DNA"/>
</dbReference>
<comment type="caution">
    <text evidence="8">The sequence shown here is derived from an EMBL/GenBank/DDBJ whole genome shotgun (WGS) entry which is preliminary data.</text>
</comment>
<feature type="transmembrane region" description="Helical" evidence="5">
    <location>
        <begin position="1741"/>
        <end position="1767"/>
    </location>
</feature>
<sequence>MSHYRLGYFFKSTFFLCLLYLIIHVESQNIRPLPKFTQETINKADNIILYENLPLNTEILIVQASSYKEALPISYSILDPDKYFNINSTTGSIRLFSPLDNLKRYQFTIIAQDSATFPNQQSAYLTANVIVISQTDQAPFFNEESSFYVSVLDILTPGTVIYDNIYVTDKNSGQNGILSVYCDGDYIENSDASISCSYFGIEYQMIDLGVYKCLVKLLKPLNYNLKKNFFMSISAQINMKKSTSLLIVDVKKSDELQPKFLNSSYLFRISYEKKTSNTLDVSVINVNLNLSRNTSFHLLDSRNYFTLLDSPNCSVNMCAMKIRLKNRVNMRTSYSMKINFIQQFVNNQYSTSAEIKIVFEGSNFVRSAPSFLFPSYHYYIYENIEPNAPIRNASLTIFEPEALSPFISGFDLEIQSSDSNSPDPIFDITPNYGMGFLIACLKLRPNVLLDYDKGPRRYDILVKATSHANPALYNYANITIFIKDFNEYSPYFDSYLNVKFLNQPETYKIGDFITSVIAHDYDGTDKEQGLFYSIIGPHQNRFRIDLNGQIFLLRKFDFNYEKNMHYNVTILVYDQGGLSNYTNLIIFFNMTNGLNFGKSKFECSIYQVRSELSELDRKTLRPELVIPVNSLFRLKYFLANSKPKINDLDVDSNTGKVFLRNPINSTILNKFDRIYLDVDVYQIQPNLPDNIYFSSITCSATIYLKNIDQPDPTIQEPFFLRTYEIEVEREFVLKTVPLLKIEAILMNPNSVLPIQYSLLDNSDRLFHIDTIQGLIYPVEDFILETRVYRLTGKATDPSNGLFSITKILISVVQKSKTRLECETEYLIAKIDPDNLPYVNGNAFISQLNCSSSSLFKSSSIIFDISAVQTVYNCDGFAINYRPKLGIESTTGRIVSFDKISRDNFCDASFLIFARLEDASITIPFKIVLVSGLVNKSPVFLNSTLNISSISNYVHAGSYITTVTAYDPTTSQLIEKYSIVSEKSKPESNQKFFKIDSLTGVISLNNLPSAESLELVVSATSNQGLTSFAQLFVDFSTYFSDFYTNIMFDASNISDSVTLYNDRFYFNSIYRANAKCFSNYELTKIVSCGQVNYSIDFIQNTSIERAFYIDNKSGNLYLSTSKADKTNNRDDFVLIVNAQSQISSYPDRFIRDFQRQLNIFIDSPGSDIPKFEKNIYSLKLLETTPKDANILTIKYKSNLKIQLNVFIDRLSNFQIEKYFYLKHLAQYRLIYLFVKSSPISLDIPNINFVIKLTNLDGTISSQTQVDIKLLPSNTFSRPYPIFTQPNRASYLLVIDPLILGIVNNTPIFEFNSFISNQNSIIVYSIMNKYPLPFYIDNKVLKISYPFSDNIDPKKTSYLLFIEAKDIMNESSDPNYITIDVRVNSLVGILPYFYREPTNGPITLTINENLALNQAIFSLKNLTYVPTPKFYYYVFDNDSNKLSDTFLVDSMDSSLTIKKKLDAKIKNFYEIFVYITDKPTFSNEFTNPLSTNTALLFINLKILSQLTGDYGKFTSVFSYILLDEIVPIDYQIGFVEALSNNFQPKYEIITCDLISKTVTYKDPQFCELFKIDSENGIISTNSSNYSPFKGNYFSLRLSALLQNFRIYTEVFIIVADNPEKSRFVLPSLVPTQNFSLLNLKNQINIALNLKYNGLYRFEYCDFFMPFSSSLDSGLDVCFYIVQTNEKYDLSFKETVKIFFETKAWREIFGTFSVFNIERWTNKQDTEINGNLYDKNGQWELNSFSIGLLVLVIVLLLITILAVFCLELCWASFLRQSMLAPNIYLDTVETDSNRQNESIKLNLNSNFLMNQTIPDGFILIPKNYYSNQSTNSKYEVFLPIVFIISFMTLLFLIYAINNLSLKKHLRNFCCILFRGKRNNQLNYPTRIGFQGISTRPSIYWRPSNYNNYEDTHTDYYRIPPSDLYSHRNSNYHNYEQIYPYSNPNNLILNVQNNYKLSNFYSSESSSDYDPNTIGDKYDNKFYFDESKYGSKHNYTNRTQNYYHVGNLRSESKRIKSIRSEYGPFKNRKMLIRPIKTRPVRRSYSISRVDHNKWRKQLEKRNQKNYSGNWSSKIMSEYELKKFLVQENMLKTQTAQILRNNFSESFLNLNHSRANVLSEIYAHKNEHSSQNNLNSLTQNETTLNSKLESNEVLNSTESKKRYSITKSYSGLLSNKELSVFSSLDLDIQQKNELKNESIPSQSKKANDSLNKPNHFSSIVFNLSEINDLDKSKKKFKENIRQRSSTFKALNKQDSIKRSKENTFTKFSNKIKDLSSEGSLIKSICKEIKLATSVDKDLDKTKGKKYSRLCKSFTFLSQRVSENIRNKKQSFNEHKKINEDKVFASEPSKLGSVSILPISFKPGQINYLKNIHFLKSKGFQSMNSILEKVESVTNLKKSLNSTQDSVEAESLLENKENEKEVKPVAKIVIDAAVQTSIVTSNESSSFNSQVTSVMHSNNFGSILANFGSASIQFSQTLFNSKKCRLRAYSDGNCLSDSSGSNTKNSSSLGTHSASSSKLNHLKIQI</sequence>
<feature type="signal peptide" evidence="6">
    <location>
        <begin position="1"/>
        <end position="27"/>
    </location>
</feature>
<dbReference type="SUPFAM" id="SSF49313">
    <property type="entry name" value="Cadherin-like"/>
    <property type="match status" value="5"/>
</dbReference>
<evidence type="ECO:0000313" key="8">
    <source>
        <dbReference type="EMBL" id="CAF0789975.1"/>
    </source>
</evidence>
<evidence type="ECO:0000256" key="3">
    <source>
        <dbReference type="PROSITE-ProRule" id="PRU00043"/>
    </source>
</evidence>
<feature type="chain" id="PRO_5032732898" description="Cadherin domain-containing protein" evidence="6">
    <location>
        <begin position="28"/>
        <end position="2520"/>
    </location>
</feature>